<gene>
    <name evidence="2" type="ORF">ACFFX0_18650</name>
</gene>
<accession>A0ABV5G2E7</accession>
<evidence type="ECO:0000313" key="3">
    <source>
        <dbReference type="Proteomes" id="UP001589575"/>
    </source>
</evidence>
<dbReference type="EMBL" id="JBHMFI010000001">
    <property type="protein sequence ID" value="MFB9073113.1"/>
    <property type="molecule type" value="Genomic_DNA"/>
</dbReference>
<comment type="caution">
    <text evidence="2">The sequence shown here is derived from an EMBL/GenBank/DDBJ whole genome shotgun (WGS) entry which is preliminary data.</text>
</comment>
<evidence type="ECO:0000256" key="1">
    <source>
        <dbReference type="SAM" id="MobiDB-lite"/>
    </source>
</evidence>
<keyword evidence="3" id="KW-1185">Reference proteome</keyword>
<name>A0ABV5G2E7_9MICC</name>
<feature type="compositionally biased region" description="Polar residues" evidence="1">
    <location>
        <begin position="11"/>
        <end position="27"/>
    </location>
</feature>
<reference evidence="2 3" key="1">
    <citation type="submission" date="2024-09" db="EMBL/GenBank/DDBJ databases">
        <authorList>
            <person name="Sun Q."/>
            <person name="Mori K."/>
        </authorList>
    </citation>
    <scope>NUCLEOTIDE SEQUENCE [LARGE SCALE GENOMIC DNA]</scope>
    <source>
        <strain evidence="2 3">CCM 7609</strain>
    </source>
</reference>
<protein>
    <submittedName>
        <fullName evidence="2">Uncharacterized protein</fullName>
    </submittedName>
</protein>
<proteinExistence type="predicted"/>
<organism evidence="2 3">
    <name type="scientific">Citricoccus parietis</name>
    <dbReference type="NCBI Taxonomy" id="592307"/>
    <lineage>
        <taxon>Bacteria</taxon>
        <taxon>Bacillati</taxon>
        <taxon>Actinomycetota</taxon>
        <taxon>Actinomycetes</taxon>
        <taxon>Micrococcales</taxon>
        <taxon>Micrococcaceae</taxon>
        <taxon>Citricoccus</taxon>
    </lineage>
</organism>
<sequence>MPASSAPACWPSTTPCPRSGSMPWSTGSRHRPPADSMGHDVQPPSRSPA</sequence>
<feature type="region of interest" description="Disordered" evidence="1">
    <location>
        <begin position="1"/>
        <end position="49"/>
    </location>
</feature>
<evidence type="ECO:0000313" key="2">
    <source>
        <dbReference type="EMBL" id="MFB9073113.1"/>
    </source>
</evidence>
<dbReference type="Proteomes" id="UP001589575">
    <property type="component" value="Unassembled WGS sequence"/>
</dbReference>